<dbReference type="Proteomes" id="UP000092460">
    <property type="component" value="Unassembled WGS sequence"/>
</dbReference>
<dbReference type="AlphaFoldDB" id="A0A1B0C556"/>
<dbReference type="VEuPathDB" id="VectorBase:GPPI049429"/>
<dbReference type="EnsemblMetazoa" id="GPPI049429-RA">
    <property type="protein sequence ID" value="GPPI049429-PA"/>
    <property type="gene ID" value="GPPI049429"/>
</dbReference>
<protein>
    <submittedName>
        <fullName evidence="1">Uncharacterized protein</fullName>
    </submittedName>
</protein>
<name>A0A1B0C556_9MUSC</name>
<evidence type="ECO:0000313" key="2">
    <source>
        <dbReference type="Proteomes" id="UP000092460"/>
    </source>
</evidence>
<reference evidence="1" key="2">
    <citation type="submission" date="2020-05" db="UniProtKB">
        <authorList>
            <consortium name="EnsemblMetazoa"/>
        </authorList>
    </citation>
    <scope>IDENTIFICATION</scope>
    <source>
        <strain evidence="1">IAEA</strain>
    </source>
</reference>
<organism evidence="1 2">
    <name type="scientific">Glossina palpalis gambiensis</name>
    <dbReference type="NCBI Taxonomy" id="67801"/>
    <lineage>
        <taxon>Eukaryota</taxon>
        <taxon>Metazoa</taxon>
        <taxon>Ecdysozoa</taxon>
        <taxon>Arthropoda</taxon>
        <taxon>Hexapoda</taxon>
        <taxon>Insecta</taxon>
        <taxon>Pterygota</taxon>
        <taxon>Neoptera</taxon>
        <taxon>Endopterygota</taxon>
        <taxon>Diptera</taxon>
        <taxon>Brachycera</taxon>
        <taxon>Muscomorpha</taxon>
        <taxon>Hippoboscoidea</taxon>
        <taxon>Glossinidae</taxon>
        <taxon>Glossina</taxon>
    </lineage>
</organism>
<accession>A0A1B0C556</accession>
<proteinExistence type="predicted"/>
<keyword evidence="2" id="KW-1185">Reference proteome</keyword>
<dbReference type="EMBL" id="JXJN01025843">
    <property type="status" value="NOT_ANNOTATED_CDS"/>
    <property type="molecule type" value="Genomic_DNA"/>
</dbReference>
<sequence length="73" mass="8732">MKCRYKYYGITLTLALLHGIDQIFRKVNKKKIVLGLHREVILRILSSEKPARIVVPLYQLRCHRIPHHDVEWL</sequence>
<reference evidence="2" key="1">
    <citation type="submission" date="2015-01" db="EMBL/GenBank/DDBJ databases">
        <authorList>
            <person name="Aksoy S."/>
            <person name="Warren W."/>
            <person name="Wilson R.K."/>
        </authorList>
    </citation>
    <scope>NUCLEOTIDE SEQUENCE [LARGE SCALE GENOMIC DNA]</scope>
    <source>
        <strain evidence="2">IAEA</strain>
    </source>
</reference>
<evidence type="ECO:0000313" key="1">
    <source>
        <dbReference type="EnsemblMetazoa" id="GPPI049429-PA"/>
    </source>
</evidence>